<dbReference type="GO" id="GO:0016740">
    <property type="term" value="F:transferase activity"/>
    <property type="evidence" value="ECO:0007669"/>
    <property type="project" value="UniProtKB-KW"/>
</dbReference>
<evidence type="ECO:0000256" key="1">
    <source>
        <dbReference type="SAM" id="MobiDB-lite"/>
    </source>
</evidence>
<name>A0AA97CS01_9ACTN</name>
<dbReference type="InterPro" id="IPR011009">
    <property type="entry name" value="Kinase-like_dom_sf"/>
</dbReference>
<dbReference type="InterPro" id="IPR051678">
    <property type="entry name" value="AGP_Transferase"/>
</dbReference>
<protein>
    <submittedName>
        <fullName evidence="3">Aminoglycoside phosphotransferase</fullName>
        <ecNumber evidence="3">2.7.1.-</ecNumber>
    </submittedName>
</protein>
<dbReference type="SUPFAM" id="SSF56112">
    <property type="entry name" value="Protein kinase-like (PK-like)"/>
    <property type="match status" value="1"/>
</dbReference>
<feature type="region of interest" description="Disordered" evidence="1">
    <location>
        <begin position="1"/>
        <end position="21"/>
    </location>
</feature>
<dbReference type="PANTHER" id="PTHR21310">
    <property type="entry name" value="AMINOGLYCOSIDE PHOSPHOTRANSFERASE-RELATED-RELATED"/>
    <property type="match status" value="1"/>
</dbReference>
<dbReference type="Pfam" id="PF01636">
    <property type="entry name" value="APH"/>
    <property type="match status" value="1"/>
</dbReference>
<dbReference type="RefSeq" id="WP_420040693.1">
    <property type="nucleotide sequence ID" value="NZ_CP128986.1"/>
</dbReference>
<dbReference type="CDD" id="cd05154">
    <property type="entry name" value="ACAD10_11_N-like"/>
    <property type="match status" value="1"/>
</dbReference>
<feature type="domain" description="Aminoglycoside phosphotransferase" evidence="2">
    <location>
        <begin position="91"/>
        <end position="280"/>
    </location>
</feature>
<proteinExistence type="predicted"/>
<sequence>MSPITADDGAQVARPNESRRDPEWLRERLDAWLKKRAGPHAQVTAVDIPSANGMSSETLLVSAVIDGIDQALVARVAPMPDSDPVFDSYDLDGQFQLIRHIAEHTEVPVPRLWWSEPDPAPLGAPFFVMNRVDGEVPPDVMPYTFGSWVSEGTPDQQQRLVTESVGVLAKIHAAPLPSVGVPVIASGEDPLRAHVGRLREFYRWASEGRAGAPLIERGFAWVDKHMPEQSEPVLCWGDARIGNIVYDDYSPAAVLDWEMATIGPRELDIAWMIFIHRFFQDITELAGMAGLPDFLTRDDVSAEYERQTGHAPADLDFYTLYAALIHAVIMYRIQCRAIRFGQAAEPADPDDMIMHRASVEAMMAGTYWAEIASPADRAESGS</sequence>
<dbReference type="EC" id="2.7.1.-" evidence="3"/>
<gene>
    <name evidence="3" type="ORF">MP11Mi_04430</name>
</gene>
<dbReference type="InterPro" id="IPR041726">
    <property type="entry name" value="ACAD10_11_N"/>
</dbReference>
<organism evidence="3">
    <name type="scientific">Gordonia sp. MP11Mi</name>
    <dbReference type="NCBI Taxonomy" id="3022769"/>
    <lineage>
        <taxon>Bacteria</taxon>
        <taxon>Bacillati</taxon>
        <taxon>Actinomycetota</taxon>
        <taxon>Actinomycetes</taxon>
        <taxon>Mycobacteriales</taxon>
        <taxon>Gordoniaceae</taxon>
        <taxon>Gordonia</taxon>
    </lineage>
</organism>
<evidence type="ECO:0000313" key="3">
    <source>
        <dbReference type="EMBL" id="WOC11376.1"/>
    </source>
</evidence>
<dbReference type="Gene3D" id="3.90.1200.10">
    <property type="match status" value="1"/>
</dbReference>
<evidence type="ECO:0000259" key="2">
    <source>
        <dbReference type="Pfam" id="PF01636"/>
    </source>
</evidence>
<accession>A0AA97CS01</accession>
<dbReference type="EMBL" id="CP128986">
    <property type="protein sequence ID" value="WOC11376.1"/>
    <property type="molecule type" value="Genomic_DNA"/>
</dbReference>
<dbReference type="AlphaFoldDB" id="A0AA97CS01"/>
<dbReference type="Gene3D" id="3.30.200.20">
    <property type="entry name" value="Phosphorylase Kinase, domain 1"/>
    <property type="match status" value="1"/>
</dbReference>
<dbReference type="PANTHER" id="PTHR21310:SF40">
    <property type="entry name" value="AMINOGLYCOSIDE PHOSPHOTRANSFERASE DOMAIN-CONTAINING PROTEIN-RELATED"/>
    <property type="match status" value="1"/>
</dbReference>
<keyword evidence="3" id="KW-0808">Transferase</keyword>
<dbReference type="InterPro" id="IPR002575">
    <property type="entry name" value="Aminoglycoside_PTrfase"/>
</dbReference>
<reference evidence="3" key="1">
    <citation type="submission" date="2023-06" db="EMBL/GenBank/DDBJ databases">
        <title>Gordonia sp. nov. and Pseudochrobactrum sp. nov., two species isolated from the burying beetle Nicrophorus vespilloides.</title>
        <authorList>
            <person name="Poehlein A."/>
            <person name="Guzman J."/>
            <person name="Daniel R."/>
            <person name="Vilcinskas A."/>
        </authorList>
    </citation>
    <scope>NUCLEOTIDE SEQUENCE</scope>
    <source>
        <strain evidence="3">MP11Mi</strain>
    </source>
</reference>